<dbReference type="PANTHER" id="PTHR12877:SF7">
    <property type="entry name" value="RHO GUANINE NUCLEOTIDE EXCHANGE FACTOR 10-LIKE PROTEIN"/>
    <property type="match status" value="1"/>
</dbReference>
<evidence type="ECO:0000313" key="3">
    <source>
        <dbReference type="EMBL" id="CAI8054404.1"/>
    </source>
</evidence>
<comment type="caution">
    <text evidence="3">The sequence shown here is derived from an EMBL/GenBank/DDBJ whole genome shotgun (WGS) entry which is preliminary data.</text>
</comment>
<dbReference type="InterPro" id="IPR036322">
    <property type="entry name" value="WD40_repeat_dom_sf"/>
</dbReference>
<name>A0AA35TUF3_GEOBA</name>
<feature type="non-terminal residue" evidence="3">
    <location>
        <position position="219"/>
    </location>
</feature>
<dbReference type="EMBL" id="CASHTH010004173">
    <property type="protein sequence ID" value="CAI8054404.1"/>
    <property type="molecule type" value="Genomic_DNA"/>
</dbReference>
<dbReference type="PANTHER" id="PTHR12877">
    <property type="entry name" value="RHO GUANINE NUCLEOTIDE EXCHANGE FACTOR"/>
    <property type="match status" value="1"/>
</dbReference>
<reference evidence="3" key="1">
    <citation type="submission" date="2023-03" db="EMBL/GenBank/DDBJ databases">
        <authorList>
            <person name="Steffen K."/>
            <person name="Cardenas P."/>
        </authorList>
    </citation>
    <scope>NUCLEOTIDE SEQUENCE</scope>
</reference>
<dbReference type="AlphaFoldDB" id="A0AA35TUF3"/>
<evidence type="ECO:0000256" key="2">
    <source>
        <dbReference type="ARBA" id="ARBA00022658"/>
    </source>
</evidence>
<dbReference type="GO" id="GO:0051496">
    <property type="term" value="P:positive regulation of stress fiber assembly"/>
    <property type="evidence" value="ECO:0007669"/>
    <property type="project" value="TreeGrafter"/>
</dbReference>
<evidence type="ECO:0000256" key="1">
    <source>
        <dbReference type="ARBA" id="ARBA00022553"/>
    </source>
</evidence>
<evidence type="ECO:0000313" key="4">
    <source>
        <dbReference type="Proteomes" id="UP001174909"/>
    </source>
</evidence>
<dbReference type="Proteomes" id="UP001174909">
    <property type="component" value="Unassembled WGS sequence"/>
</dbReference>
<dbReference type="InterPro" id="IPR039919">
    <property type="entry name" value="ARHGEF10/ARHGEF17"/>
</dbReference>
<organism evidence="3 4">
    <name type="scientific">Geodia barretti</name>
    <name type="common">Barrett's horny sponge</name>
    <dbReference type="NCBI Taxonomy" id="519541"/>
    <lineage>
        <taxon>Eukaryota</taxon>
        <taxon>Metazoa</taxon>
        <taxon>Porifera</taxon>
        <taxon>Demospongiae</taxon>
        <taxon>Heteroscleromorpha</taxon>
        <taxon>Tetractinellida</taxon>
        <taxon>Astrophorina</taxon>
        <taxon>Geodiidae</taxon>
        <taxon>Geodia</taxon>
    </lineage>
</organism>
<dbReference type="GO" id="GO:0005085">
    <property type="term" value="F:guanyl-nucleotide exchange factor activity"/>
    <property type="evidence" value="ECO:0007669"/>
    <property type="project" value="UniProtKB-KW"/>
</dbReference>
<protein>
    <submittedName>
        <fullName evidence="3">Rho guanine nucleotide exchange factor 17</fullName>
    </submittedName>
</protein>
<dbReference type="SUPFAM" id="SSF50978">
    <property type="entry name" value="WD40 repeat-like"/>
    <property type="match status" value="1"/>
</dbReference>
<gene>
    <name evidence="3" type="ORF">GBAR_LOCUS29687</name>
</gene>
<keyword evidence="4" id="KW-1185">Reference proteome</keyword>
<sequence length="219" mass="24657">MTVKTAYLASLSVTPTPILLKSFTVDSTRILAMCYVPRDSSSHQSSPLQSSMSSAIIGAPSLSANSETIWMGSQTGKLMIHPTSNEMAHKVMEVINFAGPITCIEYYKNQVFIAVEGNVYIYKRPKDSAWDLDNPVAFRIHDGDDPINCMCQVQQKLWLGAGNRCYVFNMASSRREFPAESEDWCSCKKHGVVWLRSVESLRREFHCQLFHTVHQDSPQ</sequence>
<dbReference type="Pfam" id="PF19056">
    <property type="entry name" value="WD40_2"/>
    <property type="match status" value="1"/>
</dbReference>
<keyword evidence="1" id="KW-0597">Phosphoprotein</keyword>
<proteinExistence type="predicted"/>
<dbReference type="InterPro" id="IPR015943">
    <property type="entry name" value="WD40/YVTN_repeat-like_dom_sf"/>
</dbReference>
<accession>A0AA35TUF3</accession>
<keyword evidence="2" id="KW-0344">Guanine-nucleotide releasing factor</keyword>
<dbReference type="Gene3D" id="2.130.10.10">
    <property type="entry name" value="YVTN repeat-like/Quinoprotein amine dehydrogenase"/>
    <property type="match status" value="1"/>
</dbReference>
<dbReference type="GO" id="GO:0030036">
    <property type="term" value="P:actin cytoskeleton organization"/>
    <property type="evidence" value="ECO:0007669"/>
    <property type="project" value="TreeGrafter"/>
</dbReference>